<dbReference type="EMBL" id="CP076133">
    <property type="protein sequence ID" value="QWG05340.1"/>
    <property type="molecule type" value="Genomic_DNA"/>
</dbReference>
<feature type="transmembrane region" description="Helical" evidence="1">
    <location>
        <begin position="26"/>
        <end position="53"/>
    </location>
</feature>
<keyword evidence="1" id="KW-0472">Membrane</keyword>
<keyword evidence="1" id="KW-1133">Transmembrane helix</keyword>
<keyword evidence="1" id="KW-0812">Transmembrane</keyword>
<gene>
    <name evidence="2" type="ORF">KMW28_23245</name>
</gene>
<feature type="transmembrane region" description="Helical" evidence="1">
    <location>
        <begin position="65"/>
        <end position="85"/>
    </location>
</feature>
<evidence type="ECO:0000313" key="2">
    <source>
        <dbReference type="EMBL" id="QWG05340.1"/>
    </source>
</evidence>
<organism evidence="2 3">
    <name type="scientific">Flammeovirga yaeyamensis</name>
    <dbReference type="NCBI Taxonomy" id="367791"/>
    <lineage>
        <taxon>Bacteria</taxon>
        <taxon>Pseudomonadati</taxon>
        <taxon>Bacteroidota</taxon>
        <taxon>Cytophagia</taxon>
        <taxon>Cytophagales</taxon>
        <taxon>Flammeovirgaceae</taxon>
        <taxon>Flammeovirga</taxon>
    </lineage>
</organism>
<dbReference type="Proteomes" id="UP000678679">
    <property type="component" value="Chromosome 2"/>
</dbReference>
<feature type="transmembrane region" description="Helical" evidence="1">
    <location>
        <begin position="111"/>
        <end position="130"/>
    </location>
</feature>
<dbReference type="KEGG" id="fya:KMW28_23245"/>
<keyword evidence="3" id="KW-1185">Reference proteome</keyword>
<evidence type="ECO:0000313" key="3">
    <source>
        <dbReference type="Proteomes" id="UP000678679"/>
    </source>
</evidence>
<dbReference type="RefSeq" id="WP_215585964.1">
    <property type="nucleotide sequence ID" value="NZ_CP076133.1"/>
</dbReference>
<dbReference type="AlphaFoldDB" id="A0AAX1NCM3"/>
<name>A0AAX1NCM3_9BACT</name>
<protein>
    <submittedName>
        <fullName evidence="2">Uncharacterized protein</fullName>
    </submittedName>
</protein>
<accession>A0AAX1NCM3</accession>
<reference evidence="2 3" key="1">
    <citation type="submission" date="2021-05" db="EMBL/GenBank/DDBJ databases">
        <title>Comparative genomic studies on the polysaccharide-degrading batcterial strains of the Flammeovirga genus.</title>
        <authorList>
            <person name="Zewei F."/>
            <person name="Zheng Z."/>
            <person name="Yu L."/>
            <person name="Ruyue G."/>
            <person name="Yanhong M."/>
            <person name="Yuanyuan C."/>
            <person name="Jingyan G."/>
            <person name="Wenjun H."/>
        </authorList>
    </citation>
    <scope>NUCLEOTIDE SEQUENCE [LARGE SCALE GENOMIC DNA]</scope>
    <source>
        <strain evidence="2 3">NBRC:100898</strain>
    </source>
</reference>
<evidence type="ECO:0000256" key="1">
    <source>
        <dbReference type="SAM" id="Phobius"/>
    </source>
</evidence>
<proteinExistence type="predicted"/>
<sequence>MLKKYFDEMYSIHYYNLSFSNKDRTVYFYTIIIDLLYYLHTIIGSIGASFFIVLYDDNFQETLKIVIVICESVIMLYFILFLYYYSINDNKKFVINEDLKVFNKYRRKYRILYLQMLIAFISWIFTFIFFGPEYKY</sequence>